<dbReference type="GO" id="GO:0008881">
    <property type="term" value="F:glutamate racemase activity"/>
    <property type="evidence" value="ECO:0007669"/>
    <property type="project" value="UniProtKB-UniRule"/>
</dbReference>
<keyword evidence="3 7" id="KW-0133">Cell shape</keyword>
<comment type="function">
    <text evidence="7">Provides the (R)-glutamate required for cell wall biosynthesis.</text>
</comment>
<dbReference type="InterPro" id="IPR015942">
    <property type="entry name" value="Asp/Glu/hydantoin_racemase"/>
</dbReference>
<dbReference type="PROSITE" id="PS00923">
    <property type="entry name" value="ASP_GLU_RACEMASE_1"/>
    <property type="match status" value="1"/>
</dbReference>
<comment type="pathway">
    <text evidence="7">Cell wall biogenesis; peptidoglycan biosynthesis.</text>
</comment>
<feature type="active site" description="Proton donor/acceptor" evidence="7">
    <location>
        <position position="184"/>
    </location>
</feature>
<reference evidence="8" key="1">
    <citation type="journal article" date="2021" name="PeerJ">
        <title>Extensive microbial diversity within the chicken gut microbiome revealed by metagenomics and culture.</title>
        <authorList>
            <person name="Gilroy R."/>
            <person name="Ravi A."/>
            <person name="Getino M."/>
            <person name="Pursley I."/>
            <person name="Horton D.L."/>
            <person name="Alikhan N.F."/>
            <person name="Baker D."/>
            <person name="Gharbi K."/>
            <person name="Hall N."/>
            <person name="Watson M."/>
            <person name="Adriaenssens E.M."/>
            <person name="Foster-Nyarko E."/>
            <person name="Jarju S."/>
            <person name="Secka A."/>
            <person name="Antonio M."/>
            <person name="Oren A."/>
            <person name="Chaudhuri R.R."/>
            <person name="La Ragione R."/>
            <person name="Hildebrand F."/>
            <person name="Pallen M.J."/>
        </authorList>
    </citation>
    <scope>NUCLEOTIDE SEQUENCE</scope>
    <source>
        <strain evidence="8">ChiHejej3B27-2180</strain>
    </source>
</reference>
<protein>
    <recommendedName>
        <fullName evidence="2 7">Glutamate racemase</fullName>
        <ecNumber evidence="2 7">5.1.1.3</ecNumber>
    </recommendedName>
</protein>
<keyword evidence="5 7" id="KW-0413">Isomerase</keyword>
<organism evidence="8 9">
    <name type="scientific">Candidatus Limosilactobacillus merdipullorum</name>
    <dbReference type="NCBI Taxonomy" id="2838653"/>
    <lineage>
        <taxon>Bacteria</taxon>
        <taxon>Bacillati</taxon>
        <taxon>Bacillota</taxon>
        <taxon>Bacilli</taxon>
        <taxon>Lactobacillales</taxon>
        <taxon>Lactobacillaceae</taxon>
        <taxon>Limosilactobacillus</taxon>
    </lineage>
</organism>
<feature type="binding site" evidence="7">
    <location>
        <begin position="42"/>
        <end position="43"/>
    </location>
    <ligand>
        <name>substrate</name>
    </ligand>
</feature>
<evidence type="ECO:0000256" key="1">
    <source>
        <dbReference type="ARBA" id="ARBA00001602"/>
    </source>
</evidence>
<dbReference type="PANTHER" id="PTHR21198">
    <property type="entry name" value="GLUTAMATE RACEMASE"/>
    <property type="match status" value="1"/>
</dbReference>
<reference evidence="8" key="2">
    <citation type="submission" date="2021-04" db="EMBL/GenBank/DDBJ databases">
        <authorList>
            <person name="Gilroy R."/>
        </authorList>
    </citation>
    <scope>NUCLEOTIDE SEQUENCE</scope>
    <source>
        <strain evidence="8">ChiHejej3B27-2180</strain>
    </source>
</reference>
<dbReference type="GO" id="GO:0071555">
    <property type="term" value="P:cell wall organization"/>
    <property type="evidence" value="ECO:0007669"/>
    <property type="project" value="UniProtKB-KW"/>
</dbReference>
<dbReference type="PANTHER" id="PTHR21198:SF2">
    <property type="entry name" value="GLUTAMATE RACEMASE"/>
    <property type="match status" value="1"/>
</dbReference>
<dbReference type="Pfam" id="PF01177">
    <property type="entry name" value="Asp_Glu_race"/>
    <property type="match status" value="1"/>
</dbReference>
<dbReference type="GO" id="GO:0008360">
    <property type="term" value="P:regulation of cell shape"/>
    <property type="evidence" value="ECO:0007669"/>
    <property type="project" value="UniProtKB-KW"/>
</dbReference>
<dbReference type="Proteomes" id="UP000886878">
    <property type="component" value="Unassembled WGS sequence"/>
</dbReference>
<keyword evidence="6 7" id="KW-0961">Cell wall biogenesis/degradation</keyword>
<dbReference type="InterPro" id="IPR004391">
    <property type="entry name" value="Glu_race"/>
</dbReference>
<feature type="binding site" evidence="7">
    <location>
        <begin position="185"/>
        <end position="186"/>
    </location>
    <ligand>
        <name>substrate</name>
    </ligand>
</feature>
<keyword evidence="4 7" id="KW-0573">Peptidoglycan synthesis</keyword>
<dbReference type="NCBIfam" id="TIGR00067">
    <property type="entry name" value="glut_race"/>
    <property type="match status" value="1"/>
</dbReference>
<comment type="similarity">
    <text evidence="7">Belongs to the aspartate/glutamate racemases family.</text>
</comment>
<gene>
    <name evidence="7 8" type="primary">murI</name>
    <name evidence="8" type="ORF">H9876_02475</name>
</gene>
<dbReference type="SUPFAM" id="SSF53681">
    <property type="entry name" value="Aspartate/glutamate racemase"/>
    <property type="match status" value="2"/>
</dbReference>
<dbReference type="InterPro" id="IPR001920">
    <property type="entry name" value="Asp/Glu_race"/>
</dbReference>
<evidence type="ECO:0000256" key="4">
    <source>
        <dbReference type="ARBA" id="ARBA00022984"/>
    </source>
</evidence>
<feature type="binding site" evidence="7">
    <location>
        <begin position="10"/>
        <end position="11"/>
    </location>
    <ligand>
        <name>substrate</name>
    </ligand>
</feature>
<evidence type="ECO:0000256" key="6">
    <source>
        <dbReference type="ARBA" id="ARBA00023316"/>
    </source>
</evidence>
<evidence type="ECO:0000256" key="5">
    <source>
        <dbReference type="ARBA" id="ARBA00023235"/>
    </source>
</evidence>
<evidence type="ECO:0000256" key="3">
    <source>
        <dbReference type="ARBA" id="ARBA00022960"/>
    </source>
</evidence>
<evidence type="ECO:0000313" key="8">
    <source>
        <dbReference type="EMBL" id="HIW70236.1"/>
    </source>
</evidence>
<sequence>MDNRPIGIMDSGLGGLSVMRIMRRQMPHESLIFVGDQGHFPYGTKSGDQIRRYALNIGRFLVQQQVKMMVVACNTATAEALPLLQKELPIPVIGVVVPGATAAVSAPRHRRVGVIATNATTANGIYPRTIHQLDPAVKVFPLATQPLVTLVEKRQTGTKRAQRLVDQLLAPLAQDNLDALIMGCTHFPFLKAEFRHFFGPNVLLVDPAVETVKQVQCCVRQDKRLASADQRGRVRLYSTGSAAHLTRGARAWLHDTSLFGHHLVLPD</sequence>
<dbReference type="GO" id="GO:0009252">
    <property type="term" value="P:peptidoglycan biosynthetic process"/>
    <property type="evidence" value="ECO:0007669"/>
    <property type="project" value="UniProtKB-UniRule"/>
</dbReference>
<dbReference type="AlphaFoldDB" id="A0A9D1QQH9"/>
<comment type="catalytic activity">
    <reaction evidence="1 7">
        <text>L-glutamate = D-glutamate</text>
        <dbReference type="Rhea" id="RHEA:12813"/>
        <dbReference type="ChEBI" id="CHEBI:29985"/>
        <dbReference type="ChEBI" id="CHEBI:29986"/>
        <dbReference type="EC" id="5.1.1.3"/>
    </reaction>
</comment>
<evidence type="ECO:0000313" key="9">
    <source>
        <dbReference type="Proteomes" id="UP000886878"/>
    </source>
</evidence>
<accession>A0A9D1QQH9</accession>
<dbReference type="FunFam" id="3.40.50.1860:FF:000001">
    <property type="entry name" value="Glutamate racemase"/>
    <property type="match status" value="1"/>
</dbReference>
<proteinExistence type="inferred from homology"/>
<dbReference type="InterPro" id="IPR033134">
    <property type="entry name" value="Asp/Glu_racemase_AS_2"/>
</dbReference>
<dbReference type="PROSITE" id="PS00924">
    <property type="entry name" value="ASP_GLU_RACEMASE_2"/>
    <property type="match status" value="1"/>
</dbReference>
<dbReference type="InterPro" id="IPR018187">
    <property type="entry name" value="Asp/Glu_racemase_AS_1"/>
</dbReference>
<dbReference type="HAMAP" id="MF_00258">
    <property type="entry name" value="Glu_racemase"/>
    <property type="match status" value="1"/>
</dbReference>
<feature type="active site" description="Proton donor/acceptor" evidence="7">
    <location>
        <position position="73"/>
    </location>
</feature>
<feature type="binding site" evidence="7">
    <location>
        <begin position="74"/>
        <end position="75"/>
    </location>
    <ligand>
        <name>substrate</name>
    </ligand>
</feature>
<evidence type="ECO:0000256" key="2">
    <source>
        <dbReference type="ARBA" id="ARBA00013090"/>
    </source>
</evidence>
<comment type="caution">
    <text evidence="8">The sequence shown here is derived from an EMBL/GenBank/DDBJ whole genome shotgun (WGS) entry which is preliminary data.</text>
</comment>
<evidence type="ECO:0000256" key="7">
    <source>
        <dbReference type="HAMAP-Rule" id="MF_00258"/>
    </source>
</evidence>
<dbReference type="EMBL" id="DXGK01000044">
    <property type="protein sequence ID" value="HIW70236.1"/>
    <property type="molecule type" value="Genomic_DNA"/>
</dbReference>
<dbReference type="EC" id="5.1.1.3" evidence="2 7"/>
<dbReference type="Gene3D" id="3.40.50.1860">
    <property type="match status" value="2"/>
</dbReference>
<name>A0A9D1QQH9_9LACO</name>